<evidence type="ECO:0000313" key="2">
    <source>
        <dbReference type="EMBL" id="TKD13007.1"/>
    </source>
</evidence>
<dbReference type="SMART" id="SM01211">
    <property type="entry name" value="GATase_5"/>
    <property type="match status" value="1"/>
</dbReference>
<dbReference type="PANTHER" id="PTHR10099">
    <property type="entry name" value="PHOSPHORIBOSYLFORMYLGLYCINAMIDINE SYNTHASE"/>
    <property type="match status" value="1"/>
</dbReference>
<organism evidence="2 3">
    <name type="scientific">Polyangium fumosum</name>
    <dbReference type="NCBI Taxonomy" id="889272"/>
    <lineage>
        <taxon>Bacteria</taxon>
        <taxon>Pseudomonadati</taxon>
        <taxon>Myxococcota</taxon>
        <taxon>Polyangia</taxon>
        <taxon>Polyangiales</taxon>
        <taxon>Polyangiaceae</taxon>
        <taxon>Polyangium</taxon>
    </lineage>
</organism>
<evidence type="ECO:0000256" key="1">
    <source>
        <dbReference type="SAM" id="MobiDB-lite"/>
    </source>
</evidence>
<reference evidence="2 3" key="1">
    <citation type="submission" date="2019-04" db="EMBL/GenBank/DDBJ databases">
        <authorList>
            <person name="Li Y."/>
            <person name="Wang J."/>
        </authorList>
    </citation>
    <scope>NUCLEOTIDE SEQUENCE [LARGE SCALE GENOMIC DNA]</scope>
    <source>
        <strain evidence="2 3">DSM 14668</strain>
    </source>
</reference>
<proteinExistence type="predicted"/>
<dbReference type="InterPro" id="IPR029062">
    <property type="entry name" value="Class_I_gatase-like"/>
</dbReference>
<dbReference type="SUPFAM" id="SSF52317">
    <property type="entry name" value="Class I glutamine amidotransferase-like"/>
    <property type="match status" value="1"/>
</dbReference>
<dbReference type="PROSITE" id="PS51273">
    <property type="entry name" value="GATASE_TYPE_1"/>
    <property type="match status" value="1"/>
</dbReference>
<name>A0A4U1JKB6_9BACT</name>
<dbReference type="GO" id="GO:0005737">
    <property type="term" value="C:cytoplasm"/>
    <property type="evidence" value="ECO:0007669"/>
    <property type="project" value="TreeGrafter"/>
</dbReference>
<gene>
    <name evidence="2" type="ORF">E8A74_00120</name>
</gene>
<comment type="caution">
    <text evidence="2">The sequence shown here is derived from an EMBL/GenBank/DDBJ whole genome shotgun (WGS) entry which is preliminary data.</text>
</comment>
<accession>A0A4U1JKB6</accession>
<dbReference type="GO" id="GO:0006164">
    <property type="term" value="P:purine nucleotide biosynthetic process"/>
    <property type="evidence" value="ECO:0007669"/>
    <property type="project" value="TreeGrafter"/>
</dbReference>
<dbReference type="AlphaFoldDB" id="A0A4U1JKB6"/>
<dbReference type="Gene3D" id="3.40.50.880">
    <property type="match status" value="1"/>
</dbReference>
<keyword evidence="3" id="KW-1185">Reference proteome</keyword>
<feature type="compositionally biased region" description="Low complexity" evidence="1">
    <location>
        <begin position="12"/>
        <end position="25"/>
    </location>
</feature>
<sequence>MYVFAMEDKRSPSSARTRSAALSRRNPMPSEVTTRPAPKEARDVRVLVLTGYGLNCEAETAAGFSRAGATVDLVHLSEILDRGARADALAGYHILAFIGGFSFGDHIQSGRVFANRLRFRLGEALCRFVDDGGLALGVCNGFQTLVCLGLLPGVSRARGTPLAAQQAALVHNDRLGYFDTWVKLAVDTESPCVWTRGIGPTIEMPSRHGEGKLLFLDDSLRDEILASRLVPVRYADASGAPTEVWPDNPNGSPDGVAGLCDPTGRIFGLMPHPDAYLYPENHPDWIRQHDAGALPAAGLGLRIFENGVRAALAG</sequence>
<protein>
    <submittedName>
        <fullName evidence="2">Phosphoribosylformylglycinamidine synthase subunit PurQ</fullName>
    </submittedName>
</protein>
<dbReference type="Proteomes" id="UP000309215">
    <property type="component" value="Unassembled WGS sequence"/>
</dbReference>
<dbReference type="PANTHER" id="PTHR10099:SF1">
    <property type="entry name" value="PHOSPHORIBOSYLFORMYLGLYCINAMIDINE SYNTHASE"/>
    <property type="match status" value="1"/>
</dbReference>
<dbReference type="EMBL" id="SSMQ01000001">
    <property type="protein sequence ID" value="TKD13007.1"/>
    <property type="molecule type" value="Genomic_DNA"/>
</dbReference>
<feature type="compositionally biased region" description="Basic and acidic residues" evidence="1">
    <location>
        <begin position="1"/>
        <end position="11"/>
    </location>
</feature>
<feature type="region of interest" description="Disordered" evidence="1">
    <location>
        <begin position="1"/>
        <end position="38"/>
    </location>
</feature>
<dbReference type="Pfam" id="PF13507">
    <property type="entry name" value="GATase_5"/>
    <property type="match status" value="1"/>
</dbReference>
<dbReference type="OrthoDB" id="9804441at2"/>
<evidence type="ECO:0000313" key="3">
    <source>
        <dbReference type="Proteomes" id="UP000309215"/>
    </source>
</evidence>
<dbReference type="GO" id="GO:0004642">
    <property type="term" value="F:phosphoribosylformylglycinamidine synthase activity"/>
    <property type="evidence" value="ECO:0007669"/>
    <property type="project" value="TreeGrafter"/>
</dbReference>